<name>A0A4V3FEI3_9BACT</name>
<protein>
    <submittedName>
        <fullName evidence="1">CRISPR-associated protein Csb2</fullName>
    </submittedName>
</protein>
<dbReference type="InterPro" id="IPR019089">
    <property type="entry name" value="Cas_GSU0054"/>
</dbReference>
<keyword evidence="2" id="KW-1185">Reference proteome</keyword>
<organism evidence="1 2">
    <name type="scientific">Prosthecobacter fusiformis</name>
    <dbReference type="NCBI Taxonomy" id="48464"/>
    <lineage>
        <taxon>Bacteria</taxon>
        <taxon>Pseudomonadati</taxon>
        <taxon>Verrucomicrobiota</taxon>
        <taxon>Verrucomicrobiia</taxon>
        <taxon>Verrucomicrobiales</taxon>
        <taxon>Verrucomicrobiaceae</taxon>
        <taxon>Prosthecobacter</taxon>
    </lineage>
</organism>
<proteinExistence type="predicted"/>
<evidence type="ECO:0000313" key="1">
    <source>
        <dbReference type="EMBL" id="TDU67133.1"/>
    </source>
</evidence>
<evidence type="ECO:0000313" key="2">
    <source>
        <dbReference type="Proteomes" id="UP000295662"/>
    </source>
</evidence>
<gene>
    <name evidence="1" type="ORF">EI77_03334</name>
</gene>
<dbReference type="NCBIfam" id="TIGR02165">
    <property type="entry name" value="cas5_6_GSU0054"/>
    <property type="match status" value="1"/>
</dbReference>
<comment type="caution">
    <text evidence="1">The sequence shown here is derived from an EMBL/GenBank/DDBJ whole genome shotgun (WGS) entry which is preliminary data.</text>
</comment>
<dbReference type="AlphaFoldDB" id="A0A4V3FEI3"/>
<dbReference type="EMBL" id="SOCA01000007">
    <property type="protein sequence ID" value="TDU67133.1"/>
    <property type="molecule type" value="Genomic_DNA"/>
</dbReference>
<dbReference type="RefSeq" id="WP_133796359.1">
    <property type="nucleotide sequence ID" value="NZ_SOCA01000007.1"/>
</dbReference>
<sequence>MTILELCFPAGRYHATPWGRHVNEGAVEWPPSPWRLLRSLIATRHLKARTEVPEDVLSGLIIALASRLPHFQLPATTGSHTRHYMPYVEGSKEKTTKVFDTFLQLAPEDALLIAWEVELPEIQLEALRLLAERMGYFGRAESLVEARLRKDISAIQANAVPLAEDEPLPKRAELVRLLAPVSADAYTVWRADFIAANAPQEDTDGKKKPKTKKIKSPSVPEDLYTALHADTGDLQSVGWNLPPGSATVNYSRQIISPASQQRKTVSDDSARHTVARYQVVSKVAPRITQAVSVADRVHKALCKWSDQGQGRATVFTGKDEHGQPLPDHQHAHIFCEANGPRDAITHITVWARMGFDHAARLALRRLNKVWGHEGHDIRLVLIGIGDSGTFPDCQLLGASKVWRSLTPFVSTLHMKSYGDGRPKIDVMNGWQIGSAGHDLKRLLNKEDAAAGIRQEKQITLPNQRTLRSLQYQTSRPDGAGKRGNGDAGAFVIEFLEPRTGPLALGYGSHFGLGLFVPADHA</sequence>
<dbReference type="OrthoDB" id="128883at2"/>
<accession>A0A4V3FEI3</accession>
<dbReference type="Proteomes" id="UP000295662">
    <property type="component" value="Unassembled WGS sequence"/>
</dbReference>
<reference evidence="1 2" key="1">
    <citation type="submission" date="2019-03" db="EMBL/GenBank/DDBJ databases">
        <title>Genomic Encyclopedia of Archaeal and Bacterial Type Strains, Phase II (KMG-II): from individual species to whole genera.</title>
        <authorList>
            <person name="Goeker M."/>
        </authorList>
    </citation>
    <scope>NUCLEOTIDE SEQUENCE [LARGE SCALE GENOMIC DNA]</scope>
    <source>
        <strain evidence="1 2">ATCC 25309</strain>
    </source>
</reference>